<reference evidence="2" key="1">
    <citation type="journal article" date="2019" name="Int. J. Syst. Evol. Microbiol.">
        <title>The Global Catalogue of Microorganisms (GCM) 10K type strain sequencing project: providing services to taxonomists for standard genome sequencing and annotation.</title>
        <authorList>
            <consortium name="The Broad Institute Genomics Platform"/>
            <consortium name="The Broad Institute Genome Sequencing Center for Infectious Disease"/>
            <person name="Wu L."/>
            <person name="Ma J."/>
        </authorList>
    </citation>
    <scope>NUCLEOTIDE SEQUENCE [LARGE SCALE GENOMIC DNA]</scope>
    <source>
        <strain evidence="2">CCM 8896</strain>
    </source>
</reference>
<evidence type="ECO:0000313" key="2">
    <source>
        <dbReference type="Proteomes" id="UP001597267"/>
    </source>
</evidence>
<gene>
    <name evidence="1" type="ORF">ACFQ5M_09875</name>
</gene>
<dbReference type="EMBL" id="JBHTOP010000026">
    <property type="protein sequence ID" value="MFD1672406.1"/>
    <property type="molecule type" value="Genomic_DNA"/>
</dbReference>
<evidence type="ECO:0008006" key="3">
    <source>
        <dbReference type="Google" id="ProtNLM"/>
    </source>
</evidence>
<comment type="caution">
    <text evidence="1">The sequence shown here is derived from an EMBL/GenBank/DDBJ whole genome shotgun (WGS) entry which is preliminary data.</text>
</comment>
<dbReference type="InterPro" id="IPR003607">
    <property type="entry name" value="HD/PDEase_dom"/>
</dbReference>
<dbReference type="SUPFAM" id="SSF109604">
    <property type="entry name" value="HD-domain/PDEase-like"/>
    <property type="match status" value="1"/>
</dbReference>
<proteinExistence type="predicted"/>
<dbReference type="Proteomes" id="UP001597267">
    <property type="component" value="Unassembled WGS sequence"/>
</dbReference>
<protein>
    <recommendedName>
        <fullName evidence="3">HD domain-containing protein</fullName>
    </recommendedName>
</protein>
<organism evidence="1 2">
    <name type="scientific">Agrilactobacillus yilanensis</name>
    <dbReference type="NCBI Taxonomy" id="2485997"/>
    <lineage>
        <taxon>Bacteria</taxon>
        <taxon>Bacillati</taxon>
        <taxon>Bacillota</taxon>
        <taxon>Bacilli</taxon>
        <taxon>Lactobacillales</taxon>
        <taxon>Lactobacillaceae</taxon>
        <taxon>Agrilactobacillus</taxon>
    </lineage>
</organism>
<sequence length="267" mass="31262">MTELFCAAHQSWTDDGIKPIEWLTSDGLKAFDCKIDSGEPVTYVQYDQTFLTQLRSEPQWQWDVALNQYFLQDDRIFDFWHKNKIRNHSLRHVQHVLHFCAIMNSIEQLDEKDALILLLTACFHDIGRVNADVAPDHGAQSVARLYDHYHLSEAVPIETFTEAFTLQSMVLLNSQSNYPMPELRANDVRVMLDLMRYHSLEDTQAETDFKERYNDRAAQRRLRLLHLFKDCDALDRLRFKGNLDVHYLRTTAARRMLRISAGFNGLI</sequence>
<dbReference type="RefSeq" id="WP_125712209.1">
    <property type="nucleotide sequence ID" value="NZ_JBHTOP010000026.1"/>
</dbReference>
<dbReference type="CDD" id="cd00077">
    <property type="entry name" value="HDc"/>
    <property type="match status" value="1"/>
</dbReference>
<dbReference type="Gene3D" id="1.10.3210.10">
    <property type="entry name" value="Hypothetical protein af1432"/>
    <property type="match status" value="1"/>
</dbReference>
<evidence type="ECO:0000313" key="1">
    <source>
        <dbReference type="EMBL" id="MFD1672406.1"/>
    </source>
</evidence>
<keyword evidence="2" id="KW-1185">Reference proteome</keyword>
<name>A0ABW4J7R9_9LACO</name>
<accession>A0ABW4J7R9</accession>